<dbReference type="InterPro" id="IPR010657">
    <property type="entry name" value="ImpA_N"/>
</dbReference>
<feature type="domain" description="ImpA N-terminal" evidence="3">
    <location>
        <begin position="7"/>
        <end position="136"/>
    </location>
</feature>
<gene>
    <name evidence="4" type="primary">tssA</name>
    <name evidence="4" type="ORF">KNW02_15380</name>
</gene>
<proteinExistence type="predicted"/>
<feature type="region of interest" description="Disordered" evidence="2">
    <location>
        <begin position="274"/>
        <end position="308"/>
    </location>
</feature>
<dbReference type="EMBL" id="JAHKNG010000033">
    <property type="protein sequence ID" value="MBU3031498.1"/>
    <property type="molecule type" value="Genomic_DNA"/>
</dbReference>
<evidence type="ECO:0000259" key="3">
    <source>
        <dbReference type="Pfam" id="PF06812"/>
    </source>
</evidence>
<feature type="compositionally biased region" description="Low complexity" evidence="2">
    <location>
        <begin position="274"/>
        <end position="305"/>
    </location>
</feature>
<dbReference type="Pfam" id="PF06812">
    <property type="entry name" value="ImpA_N"/>
    <property type="match status" value="1"/>
</dbReference>
<dbReference type="InterPro" id="IPR017740">
    <property type="entry name" value="TssA-like"/>
</dbReference>
<feature type="coiled-coil region" evidence="1">
    <location>
        <begin position="185"/>
        <end position="212"/>
    </location>
</feature>
<name>A0ABS6ALP5_9RHOB</name>
<keyword evidence="1" id="KW-0175">Coiled coil</keyword>
<dbReference type="RefSeq" id="WP_216034167.1">
    <property type="nucleotide sequence ID" value="NZ_JAHKNG010000033.1"/>
</dbReference>
<dbReference type="PANTHER" id="PTHR37951">
    <property type="entry name" value="CYTOPLASMIC PROTEIN-RELATED"/>
    <property type="match status" value="1"/>
</dbReference>
<dbReference type="PANTHER" id="PTHR37951:SF1">
    <property type="entry name" value="TYPE VI SECRETION SYSTEM COMPONENT TSSA1"/>
    <property type="match status" value="1"/>
</dbReference>
<sequence length="385" mass="41045">MDLESLLAPLAGEQPSGVELRNDARFHSIERLLEPASRQHRVKADGSINDSAAPVDWSSVLSQGEELAREGRDLRLLVILVRGLYATEGFKGLSQGIGLLQRSVGDFWDSLYPRLRDRDDPQMAAIARSNALRQLDNDDNGLLGDLRYGIAFSPRGIGPVTFDDVAGIPLSDFDVQSRMASGLSKDEKDAKLARHQERANRARAACRAMAAEQGEDVAAMAAEIGTCLAGIEALISVFAEKAGSDGASGLSLRELSDFLASCRKSLETAVAEANATTAATQPDTGASSEPGPAAAAQSPQPAPSAVVGNGAAGKLGEINSRGDVEIALDRIVAFYERTEPSSPIPHVARRLRRMVAMDFLQLMNEIAPSGLKEFRNIAGLDDNKK</sequence>
<evidence type="ECO:0000313" key="4">
    <source>
        <dbReference type="EMBL" id="MBU3031498.1"/>
    </source>
</evidence>
<dbReference type="Proteomes" id="UP001166191">
    <property type="component" value="Unassembled WGS sequence"/>
</dbReference>
<protein>
    <submittedName>
        <fullName evidence="4">Type VI secretion system protein TssA</fullName>
    </submittedName>
</protein>
<evidence type="ECO:0000256" key="1">
    <source>
        <dbReference type="SAM" id="Coils"/>
    </source>
</evidence>
<evidence type="ECO:0000313" key="5">
    <source>
        <dbReference type="Proteomes" id="UP001166191"/>
    </source>
</evidence>
<keyword evidence="5" id="KW-1185">Reference proteome</keyword>
<dbReference type="NCBIfam" id="TIGR03363">
    <property type="entry name" value="VI_chp_8"/>
    <property type="match status" value="1"/>
</dbReference>
<organism evidence="4 5">
    <name type="scientific">Paracoccus marinaquae</name>
    <dbReference type="NCBI Taxonomy" id="2841926"/>
    <lineage>
        <taxon>Bacteria</taxon>
        <taxon>Pseudomonadati</taxon>
        <taxon>Pseudomonadota</taxon>
        <taxon>Alphaproteobacteria</taxon>
        <taxon>Rhodobacterales</taxon>
        <taxon>Paracoccaceae</taxon>
        <taxon>Paracoccus</taxon>
    </lineage>
</organism>
<comment type="caution">
    <text evidence="4">The sequence shown here is derived from an EMBL/GenBank/DDBJ whole genome shotgun (WGS) entry which is preliminary data.</text>
</comment>
<accession>A0ABS6ALP5</accession>
<evidence type="ECO:0000256" key="2">
    <source>
        <dbReference type="SAM" id="MobiDB-lite"/>
    </source>
</evidence>
<reference evidence="4" key="1">
    <citation type="submission" date="2021-06" db="EMBL/GenBank/DDBJ databases">
        <title>Paracoccus bacterium XHP0099 sp. nov., isolated from the surface waters of the Yellow Sea.</title>
        <authorList>
            <person name="Xue H."/>
            <person name="Zhang D."/>
        </authorList>
    </citation>
    <scope>NUCLEOTIDE SEQUENCE</scope>
    <source>
        <strain evidence="4">XHP0099</strain>
    </source>
</reference>